<proteinExistence type="predicted"/>
<accession>A0ABY1KWY3</accession>
<name>A0ABY1KWY3_9BACI</name>
<dbReference type="RefSeq" id="WP_076571118.1">
    <property type="nucleotide sequence ID" value="NZ_FTOK01000005.1"/>
</dbReference>
<organism evidence="2 3">
    <name type="scientific">Salimicrobium salexigens</name>
    <dbReference type="NCBI Taxonomy" id="908941"/>
    <lineage>
        <taxon>Bacteria</taxon>
        <taxon>Bacillati</taxon>
        <taxon>Bacillota</taxon>
        <taxon>Bacilli</taxon>
        <taxon>Bacillales</taxon>
        <taxon>Bacillaceae</taxon>
        <taxon>Salimicrobium</taxon>
    </lineage>
</organism>
<feature type="transmembrane region" description="Helical" evidence="1">
    <location>
        <begin position="48"/>
        <end position="81"/>
    </location>
</feature>
<dbReference type="Proteomes" id="UP000199777">
    <property type="component" value="Unassembled WGS sequence"/>
</dbReference>
<sequence length="92" mass="10845">MTTSNSSEKSPWYLKKGWVYAMCLITPPIGLINVLLNRNRWQRDEKQLYLGIAIIMGIVWLLKFFPFWVSTVYAIVGYLVIHIWPEKPEQET</sequence>
<dbReference type="EMBL" id="FTOK01000005">
    <property type="protein sequence ID" value="SIS74843.1"/>
    <property type="molecule type" value="Genomic_DNA"/>
</dbReference>
<feature type="transmembrane region" description="Helical" evidence="1">
    <location>
        <begin position="17"/>
        <end position="36"/>
    </location>
</feature>
<comment type="caution">
    <text evidence="2">The sequence shown here is derived from an EMBL/GenBank/DDBJ whole genome shotgun (WGS) entry which is preliminary data.</text>
</comment>
<keyword evidence="3" id="KW-1185">Reference proteome</keyword>
<protein>
    <submittedName>
        <fullName evidence="2">Uncharacterized protein</fullName>
    </submittedName>
</protein>
<gene>
    <name evidence="2" type="ORF">SAMN05421758_1058</name>
</gene>
<evidence type="ECO:0000313" key="2">
    <source>
        <dbReference type="EMBL" id="SIS74843.1"/>
    </source>
</evidence>
<keyword evidence="1" id="KW-0812">Transmembrane</keyword>
<keyword evidence="1" id="KW-0472">Membrane</keyword>
<evidence type="ECO:0000256" key="1">
    <source>
        <dbReference type="SAM" id="Phobius"/>
    </source>
</evidence>
<keyword evidence="1" id="KW-1133">Transmembrane helix</keyword>
<reference evidence="2 3" key="1">
    <citation type="submission" date="2017-01" db="EMBL/GenBank/DDBJ databases">
        <authorList>
            <person name="Varghese N."/>
            <person name="Submissions S."/>
        </authorList>
    </citation>
    <scope>NUCLEOTIDE SEQUENCE [LARGE SCALE GENOMIC DNA]</scope>
    <source>
        <strain evidence="2 3">DSM 22782</strain>
    </source>
</reference>
<evidence type="ECO:0000313" key="3">
    <source>
        <dbReference type="Proteomes" id="UP000199777"/>
    </source>
</evidence>